<evidence type="ECO:0000313" key="8">
    <source>
        <dbReference type="Proteomes" id="UP000319498"/>
    </source>
</evidence>
<feature type="transmembrane region" description="Helical" evidence="1">
    <location>
        <begin position="245"/>
        <end position="263"/>
    </location>
</feature>
<keyword evidence="1" id="KW-1133">Transmembrane helix</keyword>
<name>A0A0H0SFV2_9BACL</name>
<feature type="transmembrane region" description="Helical" evidence="1">
    <location>
        <begin position="216"/>
        <end position="233"/>
    </location>
</feature>
<accession>A0A0H0SFV2</accession>
<dbReference type="AlphaFoldDB" id="A0A0H0SFV2"/>
<dbReference type="Proteomes" id="UP000035218">
    <property type="component" value="Unassembled WGS sequence"/>
</dbReference>
<dbReference type="Proteomes" id="UP000319498">
    <property type="component" value="Unassembled WGS sequence"/>
</dbReference>
<evidence type="ECO:0000259" key="2">
    <source>
        <dbReference type="Pfam" id="PF01578"/>
    </source>
</evidence>
<dbReference type="OrthoDB" id="2417400at2"/>
<feature type="transmembrane region" description="Helical" evidence="1">
    <location>
        <begin position="132"/>
        <end position="155"/>
    </location>
</feature>
<feature type="transmembrane region" description="Helical" evidence="1">
    <location>
        <begin position="60"/>
        <end position="81"/>
    </location>
</feature>
<evidence type="ECO:0000313" key="3">
    <source>
        <dbReference type="EMBL" id="ASJ52822.1"/>
    </source>
</evidence>
<feature type="transmembrane region" description="Helical" evidence="1">
    <location>
        <begin position="93"/>
        <end position="112"/>
    </location>
</feature>
<evidence type="ECO:0000313" key="4">
    <source>
        <dbReference type="EMBL" id="GED58735.1"/>
    </source>
</evidence>
<dbReference type="PANTHER" id="PTHR38034:SF1">
    <property type="entry name" value="INNER MEMBRANE PROTEIN YPJD"/>
    <property type="match status" value="1"/>
</dbReference>
<reference evidence="5 6" key="1">
    <citation type="submission" date="2015-05" db="EMBL/GenBank/DDBJ databases">
        <title>Genome sequencing project for genomic taxonomy and phylogenomics of Bacillus-like bacteria.</title>
        <authorList>
            <person name="Liu B."/>
            <person name="Wang J."/>
            <person name="Zhu Y."/>
            <person name="Liu G."/>
            <person name="Chen Q."/>
            <person name="Chen Z."/>
            <person name="Lan J."/>
            <person name="Che J."/>
            <person name="Ge C."/>
            <person name="Shi H."/>
            <person name="Pan Z."/>
            <person name="Liu X."/>
        </authorList>
    </citation>
    <scope>NUCLEOTIDE SEQUENCE [LARGE SCALE GENOMIC DNA]</scope>
    <source>
        <strain evidence="5 6">DSM 9885</strain>
    </source>
</reference>
<dbReference type="PANTHER" id="PTHR38034">
    <property type="entry name" value="INNER MEMBRANE PROTEIN YPJD"/>
    <property type="match status" value="1"/>
</dbReference>
<protein>
    <submittedName>
        <fullName evidence="3">Cytochrome C assembly protein</fullName>
    </submittedName>
    <submittedName>
        <fullName evidence="4">Protein HemX</fullName>
    </submittedName>
</protein>
<evidence type="ECO:0000256" key="1">
    <source>
        <dbReference type="SAM" id="Phobius"/>
    </source>
</evidence>
<sequence>MAEVRWIYDLTIFLYAASVLFYFNDFLQSNRKVNRLAFGLLVVVWALQTAFFVSQAVMKGYFPVITLFETLFFYSWVLVGLSLAIHYFFRIDLLVFFTNIIGFVVLVMSMFLPETPIEAVSSILTSELLLTHVTLAMFSYGAFSLSMIFSAMYLLQHKMLKGRRWSPLLRRLPSLDQLEGYAYRMNMLGVPMLLLSIVLGIIWGKMVLPEKFLLDSKVVLSVLVVAIYSLWLYQRYRDTMQMRRLAQWNVLAFLLLLINFLGFTTSTFHDWW</sequence>
<dbReference type="EMBL" id="LDCN01000007">
    <property type="protein sequence ID" value="KLH97275.1"/>
    <property type="molecule type" value="Genomic_DNA"/>
</dbReference>
<feature type="domain" description="Cytochrome c assembly protein" evidence="2">
    <location>
        <begin position="65"/>
        <end position="264"/>
    </location>
</feature>
<reference evidence="4 8" key="3">
    <citation type="submission" date="2019-06" db="EMBL/GenBank/DDBJ databases">
        <title>Whole genome shotgun sequence of Brevibacillus formosus NBRC 15716.</title>
        <authorList>
            <person name="Hosoyama A."/>
            <person name="Uohara A."/>
            <person name="Ohji S."/>
            <person name="Ichikawa N."/>
        </authorList>
    </citation>
    <scope>NUCLEOTIDE SEQUENCE [LARGE SCALE GENOMIC DNA]</scope>
    <source>
        <strain evidence="4 8">NBRC 15716</strain>
    </source>
</reference>
<keyword evidence="1" id="KW-0812">Transmembrane</keyword>
<dbReference type="KEGG" id="bfm:BP422_04185"/>
<organism evidence="3 7">
    <name type="scientific">Brevibacillus formosus</name>
    <dbReference type="NCBI Taxonomy" id="54913"/>
    <lineage>
        <taxon>Bacteria</taxon>
        <taxon>Bacillati</taxon>
        <taxon>Bacillota</taxon>
        <taxon>Bacilli</taxon>
        <taxon>Bacillales</taxon>
        <taxon>Paenibacillaceae</taxon>
        <taxon>Brevibacillus</taxon>
    </lineage>
</organism>
<dbReference type="GO" id="GO:0017004">
    <property type="term" value="P:cytochrome complex assembly"/>
    <property type="evidence" value="ECO:0007669"/>
    <property type="project" value="InterPro"/>
</dbReference>
<dbReference type="GO" id="GO:0020037">
    <property type="term" value="F:heme binding"/>
    <property type="evidence" value="ECO:0007669"/>
    <property type="project" value="InterPro"/>
</dbReference>
<feature type="transmembrane region" description="Helical" evidence="1">
    <location>
        <begin position="181"/>
        <end position="204"/>
    </location>
</feature>
<dbReference type="EMBL" id="CP018145">
    <property type="protein sequence ID" value="ASJ52822.1"/>
    <property type="molecule type" value="Genomic_DNA"/>
</dbReference>
<keyword evidence="1" id="KW-0472">Membrane</keyword>
<gene>
    <name evidence="4" type="primary">hemX</name>
    <name evidence="5" type="ORF">AA984_22215</name>
    <name evidence="4" type="ORF">BFO01nite_28670</name>
    <name evidence="3" type="ORF">BP422_04185</name>
</gene>
<dbReference type="InterPro" id="IPR002541">
    <property type="entry name" value="Cyt_c_assembly"/>
</dbReference>
<evidence type="ECO:0000313" key="6">
    <source>
        <dbReference type="Proteomes" id="UP000035218"/>
    </source>
</evidence>
<dbReference type="EMBL" id="BJOL01000015">
    <property type="protein sequence ID" value="GED58735.1"/>
    <property type="molecule type" value="Genomic_DNA"/>
</dbReference>
<evidence type="ECO:0000313" key="5">
    <source>
        <dbReference type="EMBL" id="KLH97275.1"/>
    </source>
</evidence>
<keyword evidence="8" id="KW-1185">Reference proteome</keyword>
<feature type="transmembrane region" description="Helical" evidence="1">
    <location>
        <begin position="6"/>
        <end position="24"/>
    </location>
</feature>
<reference evidence="3 7" key="2">
    <citation type="submission" date="2016-11" db="EMBL/GenBank/DDBJ databases">
        <authorList>
            <person name="Jaros S."/>
            <person name="Januszkiewicz K."/>
            <person name="Wedrychowicz H."/>
        </authorList>
    </citation>
    <scope>NUCLEOTIDE SEQUENCE [LARGE SCALE GENOMIC DNA]</scope>
    <source>
        <strain evidence="3 7">NF2</strain>
    </source>
</reference>
<proteinExistence type="predicted"/>
<feature type="transmembrane region" description="Helical" evidence="1">
    <location>
        <begin position="36"/>
        <end position="54"/>
    </location>
</feature>
<dbReference type="Proteomes" id="UP000197781">
    <property type="component" value="Chromosome"/>
</dbReference>
<dbReference type="InterPro" id="IPR052372">
    <property type="entry name" value="YpjD/HemX"/>
</dbReference>
<dbReference type="Pfam" id="PF01578">
    <property type="entry name" value="Cytochrom_C_asm"/>
    <property type="match status" value="1"/>
</dbReference>
<dbReference type="GeneID" id="87587768"/>
<dbReference type="RefSeq" id="WP_047072880.1">
    <property type="nucleotide sequence ID" value="NZ_BJOL01000015.1"/>
</dbReference>
<evidence type="ECO:0000313" key="7">
    <source>
        <dbReference type="Proteomes" id="UP000197781"/>
    </source>
</evidence>